<reference evidence="4 5" key="1">
    <citation type="submission" date="2017-08" db="EMBL/GenBank/DDBJ databases">
        <title>Draft genome sequences of 64 type strains of genus Staph aureus.</title>
        <authorList>
            <person name="Cole K."/>
            <person name="Golubchik T."/>
            <person name="Russell J."/>
            <person name="Foster D."/>
            <person name="Llewelyn M."/>
            <person name="Wilson D."/>
            <person name="Crook D."/>
            <person name="Paul J."/>
        </authorList>
    </citation>
    <scope>NUCLEOTIDE SEQUENCE [LARGE SCALE GENOMIC DNA]</scope>
    <source>
        <strain evidence="4 5">NCTC 12101</strain>
    </source>
</reference>
<protein>
    <recommendedName>
        <fullName evidence="6">Lipoprotein</fullName>
    </recommendedName>
</protein>
<proteinExistence type="predicted"/>
<evidence type="ECO:0000256" key="2">
    <source>
        <dbReference type="SAM" id="SignalP"/>
    </source>
</evidence>
<feature type="region of interest" description="Disordered" evidence="1">
    <location>
        <begin position="149"/>
        <end position="168"/>
    </location>
</feature>
<dbReference type="GeneID" id="64981899"/>
<keyword evidence="2" id="KW-0732">Signal</keyword>
<feature type="signal peptide" evidence="2">
    <location>
        <begin position="1"/>
        <end position="24"/>
    </location>
</feature>
<dbReference type="AlphaFoldDB" id="A0AAP8PNU2"/>
<evidence type="ECO:0000313" key="3">
    <source>
        <dbReference type="EMBL" id="MDN4532903.1"/>
    </source>
</evidence>
<dbReference type="PROSITE" id="PS51257">
    <property type="entry name" value="PROKAR_LIPOPROTEIN"/>
    <property type="match status" value="1"/>
</dbReference>
<gene>
    <name evidence="4" type="ORF">CD158_07685</name>
    <name evidence="3" type="ORF">QYH67_04805</name>
</gene>
<dbReference type="EMBL" id="PPQW01000051">
    <property type="protein sequence ID" value="PNZ66763.1"/>
    <property type="molecule type" value="Genomic_DNA"/>
</dbReference>
<evidence type="ECO:0008006" key="6">
    <source>
        <dbReference type="Google" id="ProtNLM"/>
    </source>
</evidence>
<feature type="compositionally biased region" description="Basic and acidic residues" evidence="1">
    <location>
        <begin position="149"/>
        <end position="160"/>
    </location>
</feature>
<feature type="region of interest" description="Disordered" evidence="1">
    <location>
        <begin position="190"/>
        <end position="210"/>
    </location>
</feature>
<evidence type="ECO:0000313" key="4">
    <source>
        <dbReference type="EMBL" id="PNZ66763.1"/>
    </source>
</evidence>
<sequence length="325" mass="37290">MKKTTLGILAASTALLLSACGTDASEKDVVKIGEILKTEKGERVSFVASTEEDTPFNKDATVDRIIFTEDGKVKVYYTYKDLKILDVVDKDIDEIEELASKQDKLYFDKTKESELEKVDNLLDGLDGTAEQKEIDEQKDDIKQLKKDLEEAKEKEEKDELGVFDSTPDELERYISQEESDLKDLESSIKEDLKENEKESKALEDQKRELKKTKYKEPEYRDLKIAVKTDGSGNHTDNEKLYVTGYRFSDTTENAIAHYEDDIKEIEDHFLDFEELLFPVEIKDSRFAGLADDNQFFVTTVGDKTKEVDFDQPDDDYVNEVDGEEK</sequence>
<dbReference type="Proteomes" id="UP000242470">
    <property type="component" value="Unassembled WGS sequence"/>
</dbReference>
<feature type="chain" id="PRO_5042798952" description="Lipoprotein" evidence="2">
    <location>
        <begin position="25"/>
        <end position="325"/>
    </location>
</feature>
<dbReference type="Proteomes" id="UP001171687">
    <property type="component" value="Unassembled WGS sequence"/>
</dbReference>
<evidence type="ECO:0000313" key="5">
    <source>
        <dbReference type="Proteomes" id="UP000242470"/>
    </source>
</evidence>
<dbReference type="RefSeq" id="WP_059107675.1">
    <property type="nucleotide sequence ID" value="NZ_AP024589.1"/>
</dbReference>
<comment type="caution">
    <text evidence="4">The sequence shown here is derived from an EMBL/GenBank/DDBJ whole genome shotgun (WGS) entry which is preliminary data.</text>
</comment>
<accession>A0AAP8PNU2</accession>
<feature type="compositionally biased region" description="Basic and acidic residues" evidence="1">
    <location>
        <begin position="190"/>
        <end position="207"/>
    </location>
</feature>
<reference evidence="3" key="2">
    <citation type="submission" date="2023-07" db="EMBL/GenBank/DDBJ databases">
        <title>Evaluation of the beneficial properties of pineapple isolates.</title>
        <authorList>
            <person name="Adefiranye O."/>
        </authorList>
    </citation>
    <scope>NUCLEOTIDE SEQUENCE</scope>
    <source>
        <strain evidence="3">PAPLE_T1</strain>
    </source>
</reference>
<organism evidence="4 5">
    <name type="scientific">Staphylococcus auricularis</name>
    <dbReference type="NCBI Taxonomy" id="29379"/>
    <lineage>
        <taxon>Bacteria</taxon>
        <taxon>Bacillati</taxon>
        <taxon>Bacillota</taxon>
        <taxon>Bacilli</taxon>
        <taxon>Bacillales</taxon>
        <taxon>Staphylococcaceae</taxon>
        <taxon>Staphylococcus</taxon>
    </lineage>
</organism>
<name>A0AAP8PNU2_9STAP</name>
<dbReference type="EMBL" id="JAUHQC010000006">
    <property type="protein sequence ID" value="MDN4532903.1"/>
    <property type="molecule type" value="Genomic_DNA"/>
</dbReference>
<evidence type="ECO:0000256" key="1">
    <source>
        <dbReference type="SAM" id="MobiDB-lite"/>
    </source>
</evidence>